<evidence type="ECO:0000313" key="1">
    <source>
        <dbReference type="EMBL" id="SVE41507.1"/>
    </source>
</evidence>
<dbReference type="EMBL" id="UINC01215693">
    <property type="protein sequence ID" value="SVE41507.1"/>
    <property type="molecule type" value="Genomic_DNA"/>
</dbReference>
<name>A0A383DAF6_9ZZZZ</name>
<sequence length="144" mass="16984">MRYLFLIPILFMNLAFAEIYEDYDLEENVIELTVIAVEPNYVDNYLVNLKKTWVRSADIQKELGHIVDYGVYTSNVANSPNVWISVTFENMAAMQPSEEKYNQVNKIIEERFSESEEEYDAISKGYEEIRKMVDYQIINKVIFK</sequence>
<accession>A0A383DAF6</accession>
<dbReference type="AlphaFoldDB" id="A0A383DAF6"/>
<proteinExistence type="predicted"/>
<organism evidence="1">
    <name type="scientific">marine metagenome</name>
    <dbReference type="NCBI Taxonomy" id="408172"/>
    <lineage>
        <taxon>unclassified sequences</taxon>
        <taxon>metagenomes</taxon>
        <taxon>ecological metagenomes</taxon>
    </lineage>
</organism>
<gene>
    <name evidence="1" type="ORF">METZ01_LOCUS494361</name>
</gene>
<protein>
    <recommendedName>
        <fullName evidence="2">NIPSNAP domain-containing protein</fullName>
    </recommendedName>
</protein>
<evidence type="ECO:0008006" key="2">
    <source>
        <dbReference type="Google" id="ProtNLM"/>
    </source>
</evidence>
<reference evidence="1" key="1">
    <citation type="submission" date="2018-05" db="EMBL/GenBank/DDBJ databases">
        <authorList>
            <person name="Lanie J.A."/>
            <person name="Ng W.-L."/>
            <person name="Kazmierczak K.M."/>
            <person name="Andrzejewski T.M."/>
            <person name="Davidsen T.M."/>
            <person name="Wayne K.J."/>
            <person name="Tettelin H."/>
            <person name="Glass J.I."/>
            <person name="Rusch D."/>
            <person name="Podicherti R."/>
            <person name="Tsui H.-C.T."/>
            <person name="Winkler M.E."/>
        </authorList>
    </citation>
    <scope>NUCLEOTIDE SEQUENCE</scope>
</reference>